<dbReference type="PANTHER" id="PTHR45436">
    <property type="entry name" value="SENSOR HISTIDINE KINASE YKOH"/>
    <property type="match status" value="1"/>
</dbReference>
<evidence type="ECO:0000313" key="9">
    <source>
        <dbReference type="Proteomes" id="UP001500831"/>
    </source>
</evidence>
<dbReference type="GO" id="GO:0016301">
    <property type="term" value="F:kinase activity"/>
    <property type="evidence" value="ECO:0007669"/>
    <property type="project" value="UniProtKB-KW"/>
</dbReference>
<sequence length="452" mass="48058">MSPPTLEMLVWCLAVCLVLAAVVTVRQWRTAGALRRRTTALLNELHARDQEARHLAEVRLPTLAESLHQGHRGPAPVPGLLHERLAGSPYGQSLQAVTELFTHSLDTALARADESARAALMTTMRALQSLASDQQLVISAMQNRYDHPSVLADLLKIDHTNAQFGRRAQAVAVLCGAWPGRQRAAATLENVVRGATSRISDYLRVKTVAQMDTAVIDRVVEPVVLAVAELLDNAARHSPPDTDVQVNIHSTHNGAVIVIDDCGVGMHEQEKQQAALLLSGARPVDVTRLGDPPQFGFAVIGVLAQRYGFSVSVDSRSPYGGVRAVVFLPNALLTQPTPDDEPAPPPSPASHTIPAPSPASHTIPAPSPASHTIPAPSPAPGTVPAPSPSPGEFPRRRRREAIPELQAPPPLASAAQRRPAEQAAAVLGAFQRGTRAGRTSTPSTDEGNPSDE</sequence>
<evidence type="ECO:0000313" key="8">
    <source>
        <dbReference type="EMBL" id="GAA2888893.1"/>
    </source>
</evidence>
<keyword evidence="3" id="KW-0597">Phosphoprotein</keyword>
<dbReference type="SUPFAM" id="SSF55874">
    <property type="entry name" value="ATPase domain of HSP90 chaperone/DNA topoisomerase II/histidine kinase"/>
    <property type="match status" value="1"/>
</dbReference>
<keyword evidence="4" id="KW-0808">Transferase</keyword>
<evidence type="ECO:0000256" key="2">
    <source>
        <dbReference type="ARBA" id="ARBA00012438"/>
    </source>
</evidence>
<feature type="compositionally biased region" description="Pro residues" evidence="6">
    <location>
        <begin position="375"/>
        <end position="391"/>
    </location>
</feature>
<dbReference type="PANTHER" id="PTHR45436:SF5">
    <property type="entry name" value="SENSOR HISTIDINE KINASE TRCS"/>
    <property type="match status" value="1"/>
</dbReference>
<dbReference type="InterPro" id="IPR036890">
    <property type="entry name" value="HATPase_C_sf"/>
</dbReference>
<proteinExistence type="predicted"/>
<evidence type="ECO:0000256" key="1">
    <source>
        <dbReference type="ARBA" id="ARBA00000085"/>
    </source>
</evidence>
<dbReference type="Gene3D" id="3.30.565.10">
    <property type="entry name" value="Histidine kinase-like ATPase, C-terminal domain"/>
    <property type="match status" value="1"/>
</dbReference>
<feature type="compositionally biased region" description="Polar residues" evidence="6">
    <location>
        <begin position="437"/>
        <end position="452"/>
    </location>
</feature>
<organism evidence="8 9">
    <name type="scientific">Streptosporangium fragile</name>
    <dbReference type="NCBI Taxonomy" id="46186"/>
    <lineage>
        <taxon>Bacteria</taxon>
        <taxon>Bacillati</taxon>
        <taxon>Actinomycetota</taxon>
        <taxon>Actinomycetes</taxon>
        <taxon>Streptosporangiales</taxon>
        <taxon>Streptosporangiaceae</taxon>
        <taxon>Streptosporangium</taxon>
    </lineage>
</organism>
<keyword evidence="5 8" id="KW-0418">Kinase</keyword>
<gene>
    <name evidence="8" type="ORF">GCM10010517_52950</name>
</gene>
<dbReference type="RefSeq" id="WP_344977057.1">
    <property type="nucleotide sequence ID" value="NZ_BAAAVI010000043.1"/>
</dbReference>
<evidence type="ECO:0000259" key="7">
    <source>
        <dbReference type="Pfam" id="PF02518"/>
    </source>
</evidence>
<evidence type="ECO:0000256" key="4">
    <source>
        <dbReference type="ARBA" id="ARBA00022679"/>
    </source>
</evidence>
<comment type="caution">
    <text evidence="8">The sequence shown here is derived from an EMBL/GenBank/DDBJ whole genome shotgun (WGS) entry which is preliminary data.</text>
</comment>
<feature type="domain" description="Histidine kinase/HSP90-like ATPase" evidence="7">
    <location>
        <begin position="223"/>
        <end position="330"/>
    </location>
</feature>
<dbReference type="Pfam" id="PF02518">
    <property type="entry name" value="HATPase_c"/>
    <property type="match status" value="1"/>
</dbReference>
<dbReference type="InterPro" id="IPR003594">
    <property type="entry name" value="HATPase_dom"/>
</dbReference>
<name>A0ABN3W2L3_9ACTN</name>
<evidence type="ECO:0000256" key="5">
    <source>
        <dbReference type="ARBA" id="ARBA00022777"/>
    </source>
</evidence>
<protein>
    <recommendedName>
        <fullName evidence="2">histidine kinase</fullName>
        <ecNumber evidence="2">2.7.13.3</ecNumber>
    </recommendedName>
</protein>
<evidence type="ECO:0000256" key="6">
    <source>
        <dbReference type="SAM" id="MobiDB-lite"/>
    </source>
</evidence>
<evidence type="ECO:0000256" key="3">
    <source>
        <dbReference type="ARBA" id="ARBA00022553"/>
    </source>
</evidence>
<keyword evidence="9" id="KW-1185">Reference proteome</keyword>
<feature type="region of interest" description="Disordered" evidence="6">
    <location>
        <begin position="333"/>
        <end position="452"/>
    </location>
</feature>
<accession>A0ABN3W2L3</accession>
<dbReference type="InterPro" id="IPR050428">
    <property type="entry name" value="TCS_sensor_his_kinase"/>
</dbReference>
<dbReference type="Proteomes" id="UP001500831">
    <property type="component" value="Unassembled WGS sequence"/>
</dbReference>
<reference evidence="8 9" key="1">
    <citation type="journal article" date="2019" name="Int. J. Syst. Evol. Microbiol.">
        <title>The Global Catalogue of Microorganisms (GCM) 10K type strain sequencing project: providing services to taxonomists for standard genome sequencing and annotation.</title>
        <authorList>
            <consortium name="The Broad Institute Genomics Platform"/>
            <consortium name="The Broad Institute Genome Sequencing Center for Infectious Disease"/>
            <person name="Wu L."/>
            <person name="Ma J."/>
        </authorList>
    </citation>
    <scope>NUCLEOTIDE SEQUENCE [LARGE SCALE GENOMIC DNA]</scope>
    <source>
        <strain evidence="8 9">JCM 6242</strain>
    </source>
</reference>
<comment type="catalytic activity">
    <reaction evidence="1">
        <text>ATP + protein L-histidine = ADP + protein N-phospho-L-histidine.</text>
        <dbReference type="EC" id="2.7.13.3"/>
    </reaction>
</comment>
<feature type="compositionally biased region" description="Low complexity" evidence="6">
    <location>
        <begin position="412"/>
        <end position="425"/>
    </location>
</feature>
<dbReference type="EMBL" id="BAAAVI010000043">
    <property type="protein sequence ID" value="GAA2888893.1"/>
    <property type="molecule type" value="Genomic_DNA"/>
</dbReference>
<feature type="compositionally biased region" description="Low complexity" evidence="6">
    <location>
        <begin position="349"/>
        <end position="361"/>
    </location>
</feature>
<dbReference type="EC" id="2.7.13.3" evidence="2"/>